<feature type="signal peptide" evidence="7">
    <location>
        <begin position="1"/>
        <end position="20"/>
    </location>
</feature>
<dbReference type="InterPro" id="IPR011701">
    <property type="entry name" value="MFS"/>
</dbReference>
<dbReference type="InterPro" id="IPR036259">
    <property type="entry name" value="MFS_trans_sf"/>
</dbReference>
<name>A0A8K0JSQ6_9TREE</name>
<keyword evidence="5 6" id="KW-0472">Membrane</keyword>
<keyword evidence="7" id="KW-0732">Signal</keyword>
<keyword evidence="3 6" id="KW-0812">Transmembrane</keyword>
<gene>
    <name evidence="9" type="ORF">FFLO_00083</name>
</gene>
<evidence type="ECO:0000256" key="1">
    <source>
        <dbReference type="ARBA" id="ARBA00004141"/>
    </source>
</evidence>
<feature type="transmembrane region" description="Helical" evidence="6">
    <location>
        <begin position="239"/>
        <end position="259"/>
    </location>
</feature>
<evidence type="ECO:0000313" key="10">
    <source>
        <dbReference type="Proteomes" id="UP000812966"/>
    </source>
</evidence>
<feature type="transmembrane region" description="Helical" evidence="6">
    <location>
        <begin position="279"/>
        <end position="298"/>
    </location>
</feature>
<sequence length="362" mass="40291">MAPIPHRFLVPLILCRFALGISWTVIHPYVSDQVASFGVPAASLGFWVGIIESCLQLAEIFAPILCYISDYTGRKPIFILSMLLYGWVLIPIGFSTSLFGVFFWRTMQGFCSVYAILTKAIMAEVTDHSNRGRAFGIMFLAFAVGYVVGPWVGGHMVKLNRFEALSDVGVLNRYPYLPPSLVVGFCILIIATIVFIYLPETLPKEKRKTWGSKQTTGPKETSMKEEWIKLWHYRPCRNMLILEFLTCAVGFSWDVSFIVVCASPRPIGPGLMPPEIGNVLLVGAIASGFGAITLFPWMERNLSRSAILSSTCTAWTITFLTLGMVSWLSNVEEGQEGPSAVVIWFWIILSNLCKRYADLGVT</sequence>
<feature type="transmembrane region" description="Helical" evidence="6">
    <location>
        <begin position="305"/>
        <end position="328"/>
    </location>
</feature>
<dbReference type="PROSITE" id="PS50850">
    <property type="entry name" value="MFS"/>
    <property type="match status" value="1"/>
</dbReference>
<feature type="transmembrane region" description="Helical" evidence="6">
    <location>
        <begin position="134"/>
        <end position="156"/>
    </location>
</feature>
<dbReference type="PANTHER" id="PTHR23504">
    <property type="entry name" value="MAJOR FACILITATOR SUPERFAMILY DOMAIN-CONTAINING PROTEIN 10"/>
    <property type="match status" value="1"/>
</dbReference>
<dbReference type="GO" id="GO:0022857">
    <property type="term" value="F:transmembrane transporter activity"/>
    <property type="evidence" value="ECO:0007669"/>
    <property type="project" value="InterPro"/>
</dbReference>
<organism evidence="9 10">
    <name type="scientific">Filobasidium floriforme</name>
    <dbReference type="NCBI Taxonomy" id="5210"/>
    <lineage>
        <taxon>Eukaryota</taxon>
        <taxon>Fungi</taxon>
        <taxon>Dikarya</taxon>
        <taxon>Basidiomycota</taxon>
        <taxon>Agaricomycotina</taxon>
        <taxon>Tremellomycetes</taxon>
        <taxon>Filobasidiales</taxon>
        <taxon>Filobasidiaceae</taxon>
        <taxon>Filobasidium</taxon>
    </lineage>
</organism>
<keyword evidence="2" id="KW-0813">Transport</keyword>
<dbReference type="Proteomes" id="UP000812966">
    <property type="component" value="Unassembled WGS sequence"/>
</dbReference>
<reference evidence="9" key="1">
    <citation type="submission" date="2020-04" db="EMBL/GenBank/DDBJ databases">
        <title>Analysis of mating type loci in Filobasidium floriforme.</title>
        <authorList>
            <person name="Nowrousian M."/>
        </authorList>
    </citation>
    <scope>NUCLEOTIDE SEQUENCE</scope>
    <source>
        <strain evidence="9">CBS 6242</strain>
    </source>
</reference>
<comment type="subcellular location">
    <subcellularLocation>
        <location evidence="1">Membrane</location>
        <topology evidence="1">Multi-pass membrane protein</topology>
    </subcellularLocation>
</comment>
<feature type="chain" id="PRO_5035477294" description="Major facilitator superfamily (MFS) profile domain-containing protein" evidence="7">
    <location>
        <begin position="21"/>
        <end position="362"/>
    </location>
</feature>
<dbReference type="PANTHER" id="PTHR23504:SF15">
    <property type="entry name" value="MAJOR FACILITATOR SUPERFAMILY (MFS) PROFILE DOMAIN-CONTAINING PROTEIN"/>
    <property type="match status" value="1"/>
</dbReference>
<dbReference type="Gene3D" id="1.20.1250.20">
    <property type="entry name" value="MFS general substrate transporter like domains"/>
    <property type="match status" value="1"/>
</dbReference>
<proteinExistence type="predicted"/>
<dbReference type="InterPro" id="IPR020846">
    <property type="entry name" value="MFS_dom"/>
</dbReference>
<feature type="transmembrane region" description="Helical" evidence="6">
    <location>
        <begin position="77"/>
        <end position="96"/>
    </location>
</feature>
<keyword evidence="4 6" id="KW-1133">Transmembrane helix</keyword>
<keyword evidence="10" id="KW-1185">Reference proteome</keyword>
<dbReference type="GO" id="GO:0016020">
    <property type="term" value="C:membrane"/>
    <property type="evidence" value="ECO:0007669"/>
    <property type="project" value="UniProtKB-SubCell"/>
</dbReference>
<dbReference type="EMBL" id="JABELV010000001">
    <property type="protein sequence ID" value="KAG7580112.1"/>
    <property type="molecule type" value="Genomic_DNA"/>
</dbReference>
<dbReference type="AlphaFoldDB" id="A0A8K0JSQ6"/>
<feature type="transmembrane region" description="Helical" evidence="6">
    <location>
        <begin position="176"/>
        <end position="198"/>
    </location>
</feature>
<feature type="domain" description="Major facilitator superfamily (MFS) profile" evidence="8">
    <location>
        <begin position="8"/>
        <end position="362"/>
    </location>
</feature>
<evidence type="ECO:0000259" key="8">
    <source>
        <dbReference type="PROSITE" id="PS50850"/>
    </source>
</evidence>
<feature type="transmembrane region" description="Helical" evidence="6">
    <location>
        <begin position="102"/>
        <end position="122"/>
    </location>
</feature>
<evidence type="ECO:0000256" key="2">
    <source>
        <dbReference type="ARBA" id="ARBA00022448"/>
    </source>
</evidence>
<dbReference type="Pfam" id="PF07690">
    <property type="entry name" value="MFS_1"/>
    <property type="match status" value="1"/>
</dbReference>
<evidence type="ECO:0000256" key="5">
    <source>
        <dbReference type="ARBA" id="ARBA00023136"/>
    </source>
</evidence>
<accession>A0A8K0JSQ6</accession>
<comment type="caution">
    <text evidence="9">The sequence shown here is derived from an EMBL/GenBank/DDBJ whole genome shotgun (WGS) entry which is preliminary data.</text>
</comment>
<evidence type="ECO:0000256" key="3">
    <source>
        <dbReference type="ARBA" id="ARBA00022692"/>
    </source>
</evidence>
<protein>
    <recommendedName>
        <fullName evidence="8">Major facilitator superfamily (MFS) profile domain-containing protein</fullName>
    </recommendedName>
</protein>
<evidence type="ECO:0000256" key="4">
    <source>
        <dbReference type="ARBA" id="ARBA00022989"/>
    </source>
</evidence>
<dbReference type="SUPFAM" id="SSF103473">
    <property type="entry name" value="MFS general substrate transporter"/>
    <property type="match status" value="1"/>
</dbReference>
<evidence type="ECO:0000256" key="7">
    <source>
        <dbReference type="SAM" id="SignalP"/>
    </source>
</evidence>
<evidence type="ECO:0000313" key="9">
    <source>
        <dbReference type="EMBL" id="KAG7580112.1"/>
    </source>
</evidence>
<evidence type="ECO:0000256" key="6">
    <source>
        <dbReference type="SAM" id="Phobius"/>
    </source>
</evidence>
<feature type="transmembrane region" description="Helical" evidence="6">
    <location>
        <begin position="44"/>
        <end position="65"/>
    </location>
</feature>